<comment type="caution">
    <text evidence="2">The sequence shown here is derived from an EMBL/GenBank/DDBJ whole genome shotgun (WGS) entry which is preliminary data.</text>
</comment>
<evidence type="ECO:0000256" key="1">
    <source>
        <dbReference type="SAM" id="MobiDB-lite"/>
    </source>
</evidence>
<protein>
    <submittedName>
        <fullName evidence="2">Uncharacterized protein</fullName>
    </submittedName>
</protein>
<organism evidence="2 3">
    <name type="scientific">Brassica rapa subsp. trilocularis</name>
    <dbReference type="NCBI Taxonomy" id="1813537"/>
    <lineage>
        <taxon>Eukaryota</taxon>
        <taxon>Viridiplantae</taxon>
        <taxon>Streptophyta</taxon>
        <taxon>Embryophyta</taxon>
        <taxon>Tracheophyta</taxon>
        <taxon>Spermatophyta</taxon>
        <taxon>Magnoliopsida</taxon>
        <taxon>eudicotyledons</taxon>
        <taxon>Gunneridae</taxon>
        <taxon>Pentapetalae</taxon>
        <taxon>rosids</taxon>
        <taxon>malvids</taxon>
        <taxon>Brassicales</taxon>
        <taxon>Brassicaceae</taxon>
        <taxon>Brassiceae</taxon>
        <taxon>Brassica</taxon>
    </lineage>
</organism>
<dbReference type="EMBL" id="JADBGQ010000005">
    <property type="protein sequence ID" value="KAG5397304.1"/>
    <property type="molecule type" value="Genomic_DNA"/>
</dbReference>
<evidence type="ECO:0000313" key="2">
    <source>
        <dbReference type="EMBL" id="KAG5397304.1"/>
    </source>
</evidence>
<evidence type="ECO:0000313" key="3">
    <source>
        <dbReference type="Proteomes" id="UP000823674"/>
    </source>
</evidence>
<feature type="compositionally biased region" description="Low complexity" evidence="1">
    <location>
        <begin position="92"/>
        <end position="105"/>
    </location>
</feature>
<gene>
    <name evidence="2" type="primary">A05p024060.1_BraROA</name>
    <name evidence="2" type="ORF">IGI04_019118</name>
</gene>
<name>A0ABQ7MI98_BRACM</name>
<feature type="compositionally biased region" description="Polar residues" evidence="1">
    <location>
        <begin position="106"/>
        <end position="115"/>
    </location>
</feature>
<proteinExistence type="predicted"/>
<sequence length="213" mass="24506">MCRSITWCWYRWTLSQDQQAIAELPVNSIPKYCNLTSDLREYKSLIRCMPNTTRRNKEQTLLFSDPACLERSICKEKRTASIDNNIRTSTDTRLPPSTETTLPSTAHTHPTHFTSNIDPRDMVATIVLIHDATGNLHDQEGHLRNAACQKIDDHEDVIHDTDVDITASQAVEEASRPKTLADYNMPDQFYENILWEQKFALSIFVKIRKVTKL</sequence>
<dbReference type="Proteomes" id="UP000823674">
    <property type="component" value="Chromosome A05"/>
</dbReference>
<keyword evidence="3" id="KW-1185">Reference proteome</keyword>
<accession>A0ABQ7MI98</accession>
<feature type="region of interest" description="Disordered" evidence="1">
    <location>
        <begin position="87"/>
        <end position="115"/>
    </location>
</feature>
<reference evidence="2 3" key="1">
    <citation type="submission" date="2021-03" db="EMBL/GenBank/DDBJ databases">
        <authorList>
            <person name="King G.J."/>
            <person name="Bancroft I."/>
            <person name="Baten A."/>
            <person name="Bloomfield J."/>
            <person name="Borpatragohain P."/>
            <person name="He Z."/>
            <person name="Irish N."/>
            <person name="Irwin J."/>
            <person name="Liu K."/>
            <person name="Mauleon R.P."/>
            <person name="Moore J."/>
            <person name="Morris R."/>
            <person name="Ostergaard L."/>
            <person name="Wang B."/>
            <person name="Wells R."/>
        </authorList>
    </citation>
    <scope>NUCLEOTIDE SEQUENCE [LARGE SCALE GENOMIC DNA]</scope>
    <source>
        <strain evidence="2">R-o-18</strain>
        <tissue evidence="2">Leaf</tissue>
    </source>
</reference>